<accession>A0A1D1UNZ8</accession>
<organism evidence="1 2">
    <name type="scientific">Ramazzottius varieornatus</name>
    <name type="common">Water bear</name>
    <name type="synonym">Tardigrade</name>
    <dbReference type="NCBI Taxonomy" id="947166"/>
    <lineage>
        <taxon>Eukaryota</taxon>
        <taxon>Metazoa</taxon>
        <taxon>Ecdysozoa</taxon>
        <taxon>Tardigrada</taxon>
        <taxon>Eutardigrada</taxon>
        <taxon>Parachela</taxon>
        <taxon>Hypsibioidea</taxon>
        <taxon>Ramazzottiidae</taxon>
        <taxon>Ramazzottius</taxon>
    </lineage>
</organism>
<gene>
    <name evidence="1" type="primary">RvY_02589-1</name>
    <name evidence="1" type="synonym">RvY_02589.1</name>
    <name evidence="1" type="ORF">RvY_02589</name>
</gene>
<dbReference type="EMBL" id="BDGG01000001">
    <property type="protein sequence ID" value="GAU90125.1"/>
    <property type="molecule type" value="Genomic_DNA"/>
</dbReference>
<evidence type="ECO:0000313" key="2">
    <source>
        <dbReference type="Proteomes" id="UP000186922"/>
    </source>
</evidence>
<dbReference type="Proteomes" id="UP000186922">
    <property type="component" value="Unassembled WGS sequence"/>
</dbReference>
<name>A0A1D1UNZ8_RAMVA</name>
<protein>
    <submittedName>
        <fullName evidence="1">Uncharacterized protein</fullName>
    </submittedName>
</protein>
<reference evidence="1 2" key="1">
    <citation type="journal article" date="2016" name="Nat. Commun.">
        <title>Extremotolerant tardigrade genome and improved radiotolerance of human cultured cells by tardigrade-unique protein.</title>
        <authorList>
            <person name="Hashimoto T."/>
            <person name="Horikawa D.D."/>
            <person name="Saito Y."/>
            <person name="Kuwahara H."/>
            <person name="Kozuka-Hata H."/>
            <person name="Shin-I T."/>
            <person name="Minakuchi Y."/>
            <person name="Ohishi K."/>
            <person name="Motoyama A."/>
            <person name="Aizu T."/>
            <person name="Enomoto A."/>
            <person name="Kondo K."/>
            <person name="Tanaka S."/>
            <person name="Hara Y."/>
            <person name="Koshikawa S."/>
            <person name="Sagara H."/>
            <person name="Miura T."/>
            <person name="Yokobori S."/>
            <person name="Miyagawa K."/>
            <person name="Suzuki Y."/>
            <person name="Kubo T."/>
            <person name="Oyama M."/>
            <person name="Kohara Y."/>
            <person name="Fujiyama A."/>
            <person name="Arakawa K."/>
            <person name="Katayama T."/>
            <person name="Toyoda A."/>
            <person name="Kunieda T."/>
        </authorList>
    </citation>
    <scope>NUCLEOTIDE SEQUENCE [LARGE SCALE GENOMIC DNA]</scope>
    <source>
        <strain evidence="1 2">YOKOZUNA-1</strain>
    </source>
</reference>
<sequence>MERGWSKKPHLGRYSCARRVKHGRRTIIGSYFADQSLEILNVVIQQSTGTGCAGIVGDENGSWERRDISARTWGTIFEHLIEQERLLHPGKSLRIPTDCYFKME</sequence>
<proteinExistence type="predicted"/>
<dbReference type="AlphaFoldDB" id="A0A1D1UNZ8"/>
<evidence type="ECO:0000313" key="1">
    <source>
        <dbReference type="EMBL" id="GAU90125.1"/>
    </source>
</evidence>
<comment type="caution">
    <text evidence="1">The sequence shown here is derived from an EMBL/GenBank/DDBJ whole genome shotgun (WGS) entry which is preliminary data.</text>
</comment>
<keyword evidence="2" id="KW-1185">Reference proteome</keyword>